<dbReference type="AlphaFoldDB" id="A0AA38MRD7"/>
<dbReference type="EMBL" id="JALNTZ010000001">
    <property type="protein sequence ID" value="KAJ3664749.1"/>
    <property type="molecule type" value="Genomic_DNA"/>
</dbReference>
<protein>
    <submittedName>
        <fullName evidence="2">Uncharacterized protein</fullName>
    </submittedName>
</protein>
<evidence type="ECO:0000256" key="1">
    <source>
        <dbReference type="SAM" id="MobiDB-lite"/>
    </source>
</evidence>
<keyword evidence="3" id="KW-1185">Reference proteome</keyword>
<evidence type="ECO:0000313" key="2">
    <source>
        <dbReference type="EMBL" id="KAJ3664749.1"/>
    </source>
</evidence>
<reference evidence="2" key="1">
    <citation type="journal article" date="2023" name="G3 (Bethesda)">
        <title>Whole genome assemblies of Zophobas morio and Tenebrio molitor.</title>
        <authorList>
            <person name="Kaur S."/>
            <person name="Stinson S.A."/>
            <person name="diCenzo G.C."/>
        </authorList>
    </citation>
    <scope>NUCLEOTIDE SEQUENCE</scope>
    <source>
        <strain evidence="2">QUZm001</strain>
    </source>
</reference>
<sequence length="135" mass="14914">MSVLSKPSFSNSVKNSICLIVYITVAFATAPVSFSKPHSSPNTVKTATTIALNIHKPVLPRFVPLPNYTLIKQKRDPNSRNATKNNGSIPKMARLDIGSYFCLGCTLRENLLPSTRQRQTSTSSPTPRDLKEERP</sequence>
<evidence type="ECO:0000313" key="3">
    <source>
        <dbReference type="Proteomes" id="UP001168821"/>
    </source>
</evidence>
<feature type="compositionally biased region" description="Low complexity" evidence="1">
    <location>
        <begin position="113"/>
        <end position="127"/>
    </location>
</feature>
<name>A0AA38MRD7_9CUCU</name>
<gene>
    <name evidence="2" type="ORF">Zmor_000295</name>
</gene>
<dbReference type="Proteomes" id="UP001168821">
    <property type="component" value="Unassembled WGS sequence"/>
</dbReference>
<proteinExistence type="predicted"/>
<accession>A0AA38MRD7</accession>
<feature type="region of interest" description="Disordered" evidence="1">
    <location>
        <begin position="113"/>
        <end position="135"/>
    </location>
</feature>
<organism evidence="2 3">
    <name type="scientific">Zophobas morio</name>
    <dbReference type="NCBI Taxonomy" id="2755281"/>
    <lineage>
        <taxon>Eukaryota</taxon>
        <taxon>Metazoa</taxon>
        <taxon>Ecdysozoa</taxon>
        <taxon>Arthropoda</taxon>
        <taxon>Hexapoda</taxon>
        <taxon>Insecta</taxon>
        <taxon>Pterygota</taxon>
        <taxon>Neoptera</taxon>
        <taxon>Endopterygota</taxon>
        <taxon>Coleoptera</taxon>
        <taxon>Polyphaga</taxon>
        <taxon>Cucujiformia</taxon>
        <taxon>Tenebrionidae</taxon>
        <taxon>Zophobas</taxon>
    </lineage>
</organism>
<comment type="caution">
    <text evidence="2">The sequence shown here is derived from an EMBL/GenBank/DDBJ whole genome shotgun (WGS) entry which is preliminary data.</text>
</comment>